<evidence type="ECO:0000313" key="2">
    <source>
        <dbReference type="EMBL" id="SMF79247.1"/>
    </source>
</evidence>
<evidence type="ECO:0008006" key="4">
    <source>
        <dbReference type="Google" id="ProtNLM"/>
    </source>
</evidence>
<evidence type="ECO:0000256" key="1">
    <source>
        <dbReference type="SAM" id="Coils"/>
    </source>
</evidence>
<proteinExistence type="predicted"/>
<protein>
    <recommendedName>
        <fullName evidence="4">Lipoprotein</fullName>
    </recommendedName>
</protein>
<organism evidence="2 3">
    <name type="scientific">Pseudobacteriovorax antillogorgiicola</name>
    <dbReference type="NCBI Taxonomy" id="1513793"/>
    <lineage>
        <taxon>Bacteria</taxon>
        <taxon>Pseudomonadati</taxon>
        <taxon>Bdellovibrionota</taxon>
        <taxon>Oligoflexia</taxon>
        <taxon>Oligoflexales</taxon>
        <taxon>Pseudobacteriovoracaceae</taxon>
        <taxon>Pseudobacteriovorax</taxon>
    </lineage>
</organism>
<accession>A0A1Y6CV40</accession>
<reference evidence="3" key="1">
    <citation type="submission" date="2017-04" db="EMBL/GenBank/DDBJ databases">
        <authorList>
            <person name="Varghese N."/>
            <person name="Submissions S."/>
        </authorList>
    </citation>
    <scope>NUCLEOTIDE SEQUENCE [LARGE SCALE GENOMIC DNA]</scope>
    <source>
        <strain evidence="3">RKEM611</strain>
    </source>
</reference>
<evidence type="ECO:0000313" key="3">
    <source>
        <dbReference type="Proteomes" id="UP000192907"/>
    </source>
</evidence>
<name>A0A1Y6CV40_9BACT</name>
<sequence>MRRLILQFKKLPAFKSCLRAIAVSTLLTSCEMISSQPFQEVPTRTLVYFDANESSFVMVDPDQCPKSIDQMFFDFRSPYGHHRGKISFPKEGGNTTTIEIDGKKLWGQQPPLFSSEETQQICNEAQQGKASVKLEAKALQERFVNLLREAAPFCHFEYRDTGLTCLLPSLSAVQGKEKIKELEKDLFRFRQRHPYVLARRVALTRKLHRALANPKPERLQELCSIVSLSKKLELPVSMTPAHWQKALCAQEMPTEQINQALAASFYDSYHELHSLLKAFKNTRTGVLTLRLPQDQIPGKDFWVILEPQTIQTESPELSTCFWHPLYQDDLSLILFNNLTGRETSPQLECQLHSGLSKEDLAQQLNDHISFSVCSETEFAISNGRGKVLALPQGTYRYKLRQHSGLFSSELSLAPEDATTLSEGSIQWSRRRPYPVIRSF</sequence>
<feature type="coiled-coil region" evidence="1">
    <location>
        <begin position="122"/>
        <end position="149"/>
    </location>
</feature>
<dbReference type="RefSeq" id="WP_132325490.1">
    <property type="nucleotide sequence ID" value="NZ_FWZT01000033.1"/>
</dbReference>
<keyword evidence="1" id="KW-0175">Coiled coil</keyword>
<dbReference type="AlphaFoldDB" id="A0A1Y6CV40"/>
<dbReference type="PROSITE" id="PS51257">
    <property type="entry name" value="PROKAR_LIPOPROTEIN"/>
    <property type="match status" value="1"/>
</dbReference>
<dbReference type="STRING" id="1513793.SAMN06296036_13345"/>
<gene>
    <name evidence="2" type="ORF">SAMN06296036_13345</name>
</gene>
<keyword evidence="3" id="KW-1185">Reference proteome</keyword>
<dbReference type="Proteomes" id="UP000192907">
    <property type="component" value="Unassembled WGS sequence"/>
</dbReference>
<dbReference type="EMBL" id="FWZT01000033">
    <property type="protein sequence ID" value="SMF79247.1"/>
    <property type="molecule type" value="Genomic_DNA"/>
</dbReference>